<dbReference type="EMBL" id="LECW02000015">
    <property type="protein sequence ID" value="KRT93866.1"/>
    <property type="molecule type" value="Genomic_DNA"/>
</dbReference>
<dbReference type="SMART" id="SM00260">
    <property type="entry name" value="CheW"/>
    <property type="match status" value="1"/>
</dbReference>
<evidence type="ECO:0000313" key="5">
    <source>
        <dbReference type="Proteomes" id="UP001341297"/>
    </source>
</evidence>
<gene>
    <name evidence="2" type="ORF">AB447_216040</name>
    <name evidence="3" type="ORF">P8828_10410</name>
</gene>
<dbReference type="Proteomes" id="UP001341297">
    <property type="component" value="Unassembled WGS sequence"/>
</dbReference>
<dbReference type="SUPFAM" id="SSF50341">
    <property type="entry name" value="CheW-like"/>
    <property type="match status" value="1"/>
</dbReference>
<organism evidence="2 4">
    <name type="scientific">Bacillus glycinifermentans</name>
    <dbReference type="NCBI Taxonomy" id="1664069"/>
    <lineage>
        <taxon>Bacteria</taxon>
        <taxon>Bacillati</taxon>
        <taxon>Bacillota</taxon>
        <taxon>Bacilli</taxon>
        <taxon>Bacillales</taxon>
        <taxon>Bacillaceae</taxon>
        <taxon>Bacillus</taxon>
    </lineage>
</organism>
<keyword evidence="5" id="KW-1185">Reference proteome</keyword>
<dbReference type="AlphaFoldDB" id="A0A0J6EF24"/>
<evidence type="ECO:0000313" key="2">
    <source>
        <dbReference type="EMBL" id="KRT93866.1"/>
    </source>
</evidence>
<evidence type="ECO:0000313" key="3">
    <source>
        <dbReference type="EMBL" id="MEC0485242.1"/>
    </source>
</evidence>
<evidence type="ECO:0000259" key="1">
    <source>
        <dbReference type="PROSITE" id="PS50851"/>
    </source>
</evidence>
<reference evidence="3 5" key="3">
    <citation type="submission" date="2023-03" db="EMBL/GenBank/DDBJ databases">
        <title>Agriculturally important microbes genome sequencing.</title>
        <authorList>
            <person name="Dunlap C."/>
        </authorList>
    </citation>
    <scope>NUCLEOTIDE SEQUENCE [LARGE SCALE GENOMIC DNA]</scope>
    <source>
        <strain evidence="3 5">CBP-3203</strain>
    </source>
</reference>
<dbReference type="CDD" id="cd00732">
    <property type="entry name" value="CheW"/>
    <property type="match status" value="1"/>
</dbReference>
<proteinExistence type="predicted"/>
<dbReference type="OrthoDB" id="9794382at2"/>
<comment type="caution">
    <text evidence="2">The sequence shown here is derived from an EMBL/GenBank/DDBJ whole genome shotgun (WGS) entry which is preliminary data.</text>
</comment>
<reference evidence="2 4" key="1">
    <citation type="journal article" date="2015" name="Int. J. Syst. Evol. Microbiol.">
        <title>Bacillus glycinifermentans sp. nov., isolated from fermented soybean paste.</title>
        <authorList>
            <person name="Kim S.J."/>
            <person name="Dunlap C.A."/>
            <person name="Kwon S.W."/>
            <person name="Rooney A.P."/>
        </authorList>
    </citation>
    <scope>NUCLEOTIDE SEQUENCE [LARGE SCALE GENOMIC DNA]</scope>
    <source>
        <strain evidence="2 4">GO-13</strain>
    </source>
</reference>
<dbReference type="GO" id="GO:0006935">
    <property type="term" value="P:chemotaxis"/>
    <property type="evidence" value="ECO:0007669"/>
    <property type="project" value="InterPro"/>
</dbReference>
<reference evidence="2" key="2">
    <citation type="submission" date="2015-10" db="EMBL/GenBank/DDBJ databases">
        <authorList>
            <person name="Gilbert D.G."/>
        </authorList>
    </citation>
    <scope>NUCLEOTIDE SEQUENCE</scope>
    <source>
        <strain evidence="2">GO-13</strain>
    </source>
</reference>
<dbReference type="EMBL" id="JARRTL010000009">
    <property type="protein sequence ID" value="MEC0485242.1"/>
    <property type="molecule type" value="Genomic_DNA"/>
</dbReference>
<protein>
    <submittedName>
        <fullName evidence="2">Chemotaxis protein CheW</fullName>
    </submittedName>
</protein>
<dbReference type="InterPro" id="IPR036061">
    <property type="entry name" value="CheW-like_dom_sf"/>
</dbReference>
<name>A0A0J6EF24_9BACI</name>
<dbReference type="PATRIC" id="fig|1664069.3.peg.5036"/>
<dbReference type="InterPro" id="IPR002545">
    <property type="entry name" value="CheW-lke_dom"/>
</dbReference>
<feature type="domain" description="CheW-like" evidence="1">
    <location>
        <begin position="8"/>
        <end position="148"/>
    </location>
</feature>
<dbReference type="Gene3D" id="2.40.50.180">
    <property type="entry name" value="CheA-289, Domain 4"/>
    <property type="match status" value="1"/>
</dbReference>
<dbReference type="Proteomes" id="UP000036168">
    <property type="component" value="Unassembled WGS sequence"/>
</dbReference>
<dbReference type="Pfam" id="PF01584">
    <property type="entry name" value="CheW"/>
    <property type="match status" value="1"/>
</dbReference>
<dbReference type="InterPro" id="IPR039315">
    <property type="entry name" value="CheW"/>
</dbReference>
<accession>A0A0J6HCQ6</accession>
<dbReference type="Gene3D" id="2.30.30.40">
    <property type="entry name" value="SH3 Domains"/>
    <property type="match status" value="1"/>
</dbReference>
<sequence length="162" mass="18046">MTTQTTTGEKMIVFKVNHKEYAISVSEVMSIEKWQEPTRVPGVEPYICGVINLRGVVTPVIDLRKRIGAPGDDITDETRIIIITYQDIEVGWVVDEANDVITVEEHEIESAPETVGKDGRQWIKGIVKQGSRLLNLIDSEAVLNRKSSLSAASENAKKQVDR</sequence>
<accession>A0A0J6EF24</accession>
<dbReference type="PANTHER" id="PTHR22617">
    <property type="entry name" value="CHEMOTAXIS SENSOR HISTIDINE KINASE-RELATED"/>
    <property type="match status" value="1"/>
</dbReference>
<dbReference type="GO" id="GO:0007165">
    <property type="term" value="P:signal transduction"/>
    <property type="evidence" value="ECO:0007669"/>
    <property type="project" value="InterPro"/>
</dbReference>
<dbReference type="PROSITE" id="PS50851">
    <property type="entry name" value="CHEW"/>
    <property type="match status" value="1"/>
</dbReference>
<dbReference type="STRING" id="1664069.BGLY_1859"/>
<dbReference type="GO" id="GO:0005829">
    <property type="term" value="C:cytosol"/>
    <property type="evidence" value="ECO:0007669"/>
    <property type="project" value="TreeGrafter"/>
</dbReference>
<evidence type="ECO:0000313" key="4">
    <source>
        <dbReference type="Proteomes" id="UP000036168"/>
    </source>
</evidence>
<dbReference type="PANTHER" id="PTHR22617:SF23">
    <property type="entry name" value="CHEMOTAXIS PROTEIN CHEW"/>
    <property type="match status" value="1"/>
</dbReference>